<dbReference type="Proteomes" id="UP001245370">
    <property type="component" value="Unassembled WGS sequence"/>
</dbReference>
<gene>
    <name evidence="4" type="ORF">GGQ86_001490</name>
    <name evidence="3" type="ORF">XFLAVUS301_09770</name>
</gene>
<evidence type="ECO:0000313" key="5">
    <source>
        <dbReference type="Proteomes" id="UP001144397"/>
    </source>
</evidence>
<dbReference type="AlphaFoldDB" id="A0A9W6FKV6"/>
<evidence type="ECO:0000313" key="3">
    <source>
        <dbReference type="EMBL" id="GLI21303.1"/>
    </source>
</evidence>
<protein>
    <submittedName>
        <fullName evidence="3">ATP synthase subunit beta</fullName>
    </submittedName>
    <submittedName>
        <fullName evidence="4">NADH dehydrogenase [ubiquinone] 1 alpha subcomplex assembly factor 7</fullName>
    </submittedName>
</protein>
<dbReference type="Pfam" id="PF02636">
    <property type="entry name" value="Methyltransf_28"/>
    <property type="match status" value="1"/>
</dbReference>
<proteinExistence type="predicted"/>
<reference evidence="4 6" key="2">
    <citation type="submission" date="2023-07" db="EMBL/GenBank/DDBJ databases">
        <title>Genomic Encyclopedia of Type Strains, Phase IV (KMG-IV): sequencing the most valuable type-strain genomes for metagenomic binning, comparative biology and taxonomic classification.</title>
        <authorList>
            <person name="Goeker M."/>
        </authorList>
    </citation>
    <scope>NUCLEOTIDE SEQUENCE [LARGE SCALE GENOMIC DNA]</scope>
    <source>
        <strain evidence="4 6">DSM 338</strain>
    </source>
</reference>
<dbReference type="SUPFAM" id="SSF53335">
    <property type="entry name" value="S-adenosyl-L-methionine-dependent methyltransferases"/>
    <property type="match status" value="1"/>
</dbReference>
<dbReference type="EMBL" id="JAVDPY010000002">
    <property type="protein sequence ID" value="MDR6333026.1"/>
    <property type="molecule type" value="Genomic_DNA"/>
</dbReference>
<keyword evidence="2" id="KW-0808">Transferase</keyword>
<dbReference type="InterPro" id="IPR038375">
    <property type="entry name" value="NDUFAF7_sf"/>
</dbReference>
<evidence type="ECO:0000256" key="1">
    <source>
        <dbReference type="ARBA" id="ARBA00022603"/>
    </source>
</evidence>
<dbReference type="InterPro" id="IPR029063">
    <property type="entry name" value="SAM-dependent_MTases_sf"/>
</dbReference>
<dbReference type="GO" id="GO:0035243">
    <property type="term" value="F:protein-arginine omega-N symmetric methyltransferase activity"/>
    <property type="evidence" value="ECO:0007669"/>
    <property type="project" value="TreeGrafter"/>
</dbReference>
<name>A0A9W6FKV6_XANFL</name>
<dbReference type="GO" id="GO:0032259">
    <property type="term" value="P:methylation"/>
    <property type="evidence" value="ECO:0007669"/>
    <property type="project" value="UniProtKB-KW"/>
</dbReference>
<keyword evidence="1" id="KW-0489">Methyltransferase</keyword>
<evidence type="ECO:0000313" key="6">
    <source>
        <dbReference type="Proteomes" id="UP001245370"/>
    </source>
</evidence>
<reference evidence="3" key="1">
    <citation type="submission" date="2022-12" db="EMBL/GenBank/DDBJ databases">
        <title>Reference genome sequencing for broad-spectrum identification of bacterial and archaeal isolates by mass spectrometry.</title>
        <authorList>
            <person name="Sekiguchi Y."/>
            <person name="Tourlousse D.M."/>
        </authorList>
    </citation>
    <scope>NUCLEOTIDE SEQUENCE</scope>
    <source>
        <strain evidence="3">301</strain>
    </source>
</reference>
<dbReference type="EMBL" id="BSDO01000001">
    <property type="protein sequence ID" value="GLI21303.1"/>
    <property type="molecule type" value="Genomic_DNA"/>
</dbReference>
<evidence type="ECO:0000256" key="2">
    <source>
        <dbReference type="ARBA" id="ARBA00022679"/>
    </source>
</evidence>
<sequence length="372" mass="39216">MTTPLEEEIQLLIAAEGPMPVGRYMGLCLGHPRHGYYMTRDPLGAQGDFTTAPEISQMFGELIGLWAVATWQQMGAPAPFRLVELGPGRGTLMADALRAARLVPAFGAAARIHLVETSPVLRKAQARALAPHEERTGEQVSWHARIEDVPAGPAIVLANEFFDALPVDQYVWTGAGWHERKIGVGAQGQLTFGLDAAPSRMAPTLAAHLPPPAPGAVLEVMESGPARTLAGRIAAEGGIALAIDYGHAGGHGDTLQALKAHRFADPLADPGEADLTAHVDFARLALLGQEAGLKAFGPLEQGDFLARLGLAARADRLMRDAAPEAAAAIATAARRLAGTGDGEMGRLFKVLALAHPHLGTPPAFDPSEEFNR</sequence>
<dbReference type="InterPro" id="IPR003788">
    <property type="entry name" value="NDUFAF7"/>
</dbReference>
<dbReference type="PANTHER" id="PTHR12049:SF7">
    <property type="entry name" value="PROTEIN ARGININE METHYLTRANSFERASE NDUFAF7, MITOCHONDRIAL"/>
    <property type="match status" value="1"/>
</dbReference>
<dbReference type="PANTHER" id="PTHR12049">
    <property type="entry name" value="PROTEIN ARGININE METHYLTRANSFERASE NDUFAF7, MITOCHONDRIAL"/>
    <property type="match status" value="1"/>
</dbReference>
<dbReference type="Gene3D" id="3.40.50.12710">
    <property type="match status" value="1"/>
</dbReference>
<accession>A0A9W6FKV6</accession>
<keyword evidence="6" id="KW-1185">Reference proteome</keyword>
<dbReference type="Proteomes" id="UP001144397">
    <property type="component" value="Unassembled WGS sequence"/>
</dbReference>
<dbReference type="RefSeq" id="WP_281805807.1">
    <property type="nucleotide sequence ID" value="NZ_BSDO01000001.1"/>
</dbReference>
<evidence type="ECO:0000313" key="4">
    <source>
        <dbReference type="EMBL" id="MDR6333026.1"/>
    </source>
</evidence>
<comment type="caution">
    <text evidence="3">The sequence shown here is derived from an EMBL/GenBank/DDBJ whole genome shotgun (WGS) entry which is preliminary data.</text>
</comment>
<organism evidence="3 5">
    <name type="scientific">Xanthobacter flavus</name>
    <dbReference type="NCBI Taxonomy" id="281"/>
    <lineage>
        <taxon>Bacteria</taxon>
        <taxon>Pseudomonadati</taxon>
        <taxon>Pseudomonadota</taxon>
        <taxon>Alphaproteobacteria</taxon>
        <taxon>Hyphomicrobiales</taxon>
        <taxon>Xanthobacteraceae</taxon>
        <taxon>Xanthobacter</taxon>
    </lineage>
</organism>
<dbReference type="GeneID" id="95761771"/>